<feature type="compositionally biased region" description="Polar residues" evidence="1">
    <location>
        <begin position="1"/>
        <end position="18"/>
    </location>
</feature>
<feature type="transmembrane region" description="Helical" evidence="2">
    <location>
        <begin position="249"/>
        <end position="271"/>
    </location>
</feature>
<gene>
    <name evidence="5" type="ORF">KL86DPRO_50165</name>
</gene>
<evidence type="ECO:0000259" key="3">
    <source>
        <dbReference type="Pfam" id="PF09925"/>
    </source>
</evidence>
<feature type="transmembrane region" description="Helical" evidence="2">
    <location>
        <begin position="653"/>
        <end position="677"/>
    </location>
</feature>
<feature type="transmembrane region" description="Helical" evidence="2">
    <location>
        <begin position="126"/>
        <end position="146"/>
    </location>
</feature>
<keyword evidence="2" id="KW-1133">Transmembrane helix</keyword>
<sequence>MENQPLSPNADVSASPATRQAPCRVPEMSRAGLAGLRERGVFSRDAWEAAMDFCGFRPGAVEWRLYWQHILLLGGALFLVAGIIFFIAWNWGDMHHFARMALVGGIVAVTGLCAVWLGPDTNLGKVLLLSCGISVGPLLAVFGQTYQTGAELWELFRVWTAVLFALALAGRQAALWFTTWLAANIFVILWLGRSMDSPLEALGMFSLLPECVLGLALAVAAWECAAYNARRKERGGNVSRQQGWLQSRWLPRLLFFDLTVRLTVYLCLIIFDPYGIRHMLEFALPHYILPALALVVAGGSCYWHRKKTPDLFMLACLVSACAVLFASVLLRAEFLFEAGVGAIFIWGLIIVGLTAGVAAILLSLQRSMEGAEGKSPKQRPGTALMEFFAPARRVPGWDELRNHLAAAELLAADAPLPRQPEEKAAAASPWYVRTILAVGGWIAAVVFLVFMGLFLFMTLRIRDNEGATLLFASLIPLGVAFVCLRCPGIFLRNFGFSLALTGTAGACGGLGWMLEFGTFTPFLYAAVLIGLCYAMNSAPYRFLAALCIVQCVAAGIIYAGVGELHRWGGTGEAEWIFSYRRMLYVTVIWWAAVALALAVFRLREGAWRALPGGKHLEPFFAGAYGGMLVYLISALALQVGGMGDLRHLGLGNVYFPSAAYTVGLGAAVGLVYFVNALVAGGRTPFKGMFVIGCAALALPLGWYLPGAALAAFGLALSRYWGSLVMQGVTCAFLFAYMVYYYYFLGISLLHKSLLLAATGAVLLVLALCLDRFGPRVGTREERHA</sequence>
<dbReference type="AlphaFoldDB" id="A0A212KCP0"/>
<feature type="domain" description="DUF4401" evidence="4">
    <location>
        <begin position="429"/>
        <end position="771"/>
    </location>
</feature>
<protein>
    <submittedName>
        <fullName evidence="5">Membrane protein-like protein</fullName>
    </submittedName>
</protein>
<feature type="transmembrane region" description="Helical" evidence="2">
    <location>
        <begin position="435"/>
        <end position="457"/>
    </location>
</feature>
<feature type="region of interest" description="Disordered" evidence="1">
    <location>
        <begin position="1"/>
        <end position="23"/>
    </location>
</feature>
<evidence type="ECO:0000313" key="5">
    <source>
        <dbReference type="EMBL" id="SBW09422.1"/>
    </source>
</evidence>
<feature type="transmembrane region" description="Helical" evidence="2">
    <location>
        <begin position="542"/>
        <end position="561"/>
    </location>
</feature>
<feature type="transmembrane region" description="Helical" evidence="2">
    <location>
        <begin position="753"/>
        <end position="772"/>
    </location>
</feature>
<dbReference type="InterPro" id="IPR025513">
    <property type="entry name" value="DUF4401"/>
</dbReference>
<feature type="transmembrane region" description="Helical" evidence="2">
    <location>
        <begin position="311"/>
        <end position="330"/>
    </location>
</feature>
<feature type="transmembrane region" description="Helical" evidence="2">
    <location>
        <begin position="494"/>
        <end position="513"/>
    </location>
</feature>
<feature type="transmembrane region" description="Helical" evidence="2">
    <location>
        <begin position="152"/>
        <end position="169"/>
    </location>
</feature>
<feature type="transmembrane region" description="Helical" evidence="2">
    <location>
        <begin position="621"/>
        <end position="641"/>
    </location>
</feature>
<accession>A0A212KCP0</accession>
<feature type="transmembrane region" description="Helical" evidence="2">
    <location>
        <begin position="469"/>
        <end position="487"/>
    </location>
</feature>
<feature type="transmembrane region" description="Helical" evidence="2">
    <location>
        <begin position="342"/>
        <end position="364"/>
    </location>
</feature>
<dbReference type="Pfam" id="PF14351">
    <property type="entry name" value="DUF4401"/>
    <property type="match status" value="1"/>
</dbReference>
<organism evidence="5">
    <name type="scientific">uncultured delta proteobacterium</name>
    <dbReference type="NCBI Taxonomy" id="34034"/>
    <lineage>
        <taxon>Bacteria</taxon>
        <taxon>Deltaproteobacteria</taxon>
        <taxon>environmental samples</taxon>
    </lineage>
</organism>
<name>A0A212KCP0_9DELT</name>
<proteinExistence type="predicted"/>
<feature type="transmembrane region" description="Helical" evidence="2">
    <location>
        <begin position="174"/>
        <end position="192"/>
    </location>
</feature>
<feature type="transmembrane region" description="Helical" evidence="2">
    <location>
        <begin position="689"/>
        <end position="713"/>
    </location>
</feature>
<dbReference type="Pfam" id="PF09925">
    <property type="entry name" value="DUF2157"/>
    <property type="match status" value="1"/>
</dbReference>
<feature type="transmembrane region" description="Helical" evidence="2">
    <location>
        <begin position="519"/>
        <end position="535"/>
    </location>
</feature>
<feature type="transmembrane region" description="Helical" evidence="2">
    <location>
        <begin position="97"/>
        <end position="119"/>
    </location>
</feature>
<feature type="domain" description="DUF2157" evidence="3">
    <location>
        <begin position="36"/>
        <end position="176"/>
    </location>
</feature>
<feature type="transmembrane region" description="Helical" evidence="2">
    <location>
        <begin position="283"/>
        <end position="304"/>
    </location>
</feature>
<feature type="transmembrane region" description="Helical" evidence="2">
    <location>
        <begin position="581"/>
        <end position="600"/>
    </location>
</feature>
<evidence type="ECO:0000259" key="4">
    <source>
        <dbReference type="Pfam" id="PF14351"/>
    </source>
</evidence>
<dbReference type="InterPro" id="IPR018677">
    <property type="entry name" value="DUF2157"/>
</dbReference>
<evidence type="ECO:0000256" key="1">
    <source>
        <dbReference type="SAM" id="MobiDB-lite"/>
    </source>
</evidence>
<feature type="transmembrane region" description="Helical" evidence="2">
    <location>
        <begin position="212"/>
        <end position="229"/>
    </location>
</feature>
<keyword evidence="2" id="KW-0812">Transmembrane</keyword>
<feature type="transmembrane region" description="Helical" evidence="2">
    <location>
        <begin position="719"/>
        <end position="741"/>
    </location>
</feature>
<reference evidence="5" key="1">
    <citation type="submission" date="2016-04" db="EMBL/GenBank/DDBJ databases">
        <authorList>
            <person name="Evans L.H."/>
            <person name="Alamgir A."/>
            <person name="Owens N."/>
            <person name="Weber N.D."/>
            <person name="Virtaneva K."/>
            <person name="Barbian K."/>
            <person name="Babar A."/>
            <person name="Rosenke K."/>
        </authorList>
    </citation>
    <scope>NUCLEOTIDE SEQUENCE</scope>
    <source>
        <strain evidence="5">86</strain>
    </source>
</reference>
<dbReference type="EMBL" id="FLUQ01000005">
    <property type="protein sequence ID" value="SBW09422.1"/>
    <property type="molecule type" value="Genomic_DNA"/>
</dbReference>
<keyword evidence="2" id="KW-0472">Membrane</keyword>
<feature type="transmembrane region" description="Helical" evidence="2">
    <location>
        <begin position="70"/>
        <end position="91"/>
    </location>
</feature>
<evidence type="ECO:0000256" key="2">
    <source>
        <dbReference type="SAM" id="Phobius"/>
    </source>
</evidence>